<dbReference type="GO" id="GO:0000381">
    <property type="term" value="P:regulation of alternative mRNA splicing, via spliceosome"/>
    <property type="evidence" value="ECO:0007669"/>
    <property type="project" value="InterPro"/>
</dbReference>
<evidence type="ECO:0000313" key="7">
    <source>
        <dbReference type="Proteomes" id="UP000232875"/>
    </source>
</evidence>
<dbReference type="AlphaFoldDB" id="A0A2N1JDV6"/>
<feature type="coiled-coil region" evidence="3">
    <location>
        <begin position="101"/>
        <end position="162"/>
    </location>
</feature>
<feature type="domain" description="Nuclear speckle splicing regulatory protein 1 N-terminal" evidence="5">
    <location>
        <begin position="50"/>
        <end position="166"/>
    </location>
</feature>
<feature type="region of interest" description="Disordered" evidence="4">
    <location>
        <begin position="1"/>
        <end position="23"/>
    </location>
</feature>
<evidence type="ECO:0000259" key="5">
    <source>
        <dbReference type="Pfam" id="PF09745"/>
    </source>
</evidence>
<dbReference type="Pfam" id="PF09745">
    <property type="entry name" value="NSRP1_N"/>
    <property type="match status" value="1"/>
</dbReference>
<keyword evidence="7" id="KW-1185">Reference proteome</keyword>
<sequence length="283" mass="31966">MSRAKVSITLGKKADDVRARPSPRAFAFDADVDTEAPLRGDAPPPSKAVRRQQAEAAALDEHVFDYDDVYDKMKAVDRQMKAASKEADKGRSPKYMSNFFRAAELRERDRLRAESKMIQRERAAEGDQYADKESFVTSAYKEQQEELARAEKEERIAEERARRRSKGVASFHQDMLKEESARRHAAVMALQNEVAVHEAHAPEETDLSRVERAVQQGKSVELNDEHQIVDRRELLGKGLNMMKRKADNDTETAAKLAPRESGRGSDRAARSQLMEEALLARLG</sequence>
<evidence type="ECO:0000256" key="4">
    <source>
        <dbReference type="SAM" id="MobiDB-lite"/>
    </source>
</evidence>
<dbReference type="PANTHER" id="PTHR47845:SF1">
    <property type="entry name" value="NUCLEAR SPECKLE SPLICING REGULATORY PROTEIN 1 HOMOLOG"/>
    <property type="match status" value="1"/>
</dbReference>
<evidence type="ECO:0000256" key="2">
    <source>
        <dbReference type="ARBA" id="ARBA00023054"/>
    </source>
</evidence>
<name>A0A2N1JDV6_9BASI</name>
<dbReference type="Proteomes" id="UP000232875">
    <property type="component" value="Unassembled WGS sequence"/>
</dbReference>
<dbReference type="OrthoDB" id="446635at2759"/>
<organism evidence="6 7">
    <name type="scientific">Malassezia vespertilionis</name>
    <dbReference type="NCBI Taxonomy" id="2020962"/>
    <lineage>
        <taxon>Eukaryota</taxon>
        <taxon>Fungi</taxon>
        <taxon>Dikarya</taxon>
        <taxon>Basidiomycota</taxon>
        <taxon>Ustilaginomycotina</taxon>
        <taxon>Malasseziomycetes</taxon>
        <taxon>Malasseziales</taxon>
        <taxon>Malasseziaceae</taxon>
        <taxon>Malassezia</taxon>
    </lineage>
</organism>
<proteinExistence type="inferred from homology"/>
<dbReference type="PANTHER" id="PTHR47845">
    <property type="entry name" value="NUCLEAR SPECKLE SPLICING REGULATORY PROTEIN 1 HOMOLOG"/>
    <property type="match status" value="1"/>
</dbReference>
<dbReference type="InterPro" id="IPR053246">
    <property type="entry name" value="NS_splicing_regulatory_protein"/>
</dbReference>
<dbReference type="STRING" id="2020962.A0A2N1JDV6"/>
<evidence type="ECO:0000256" key="1">
    <source>
        <dbReference type="ARBA" id="ARBA00010126"/>
    </source>
</evidence>
<reference evidence="6 7" key="1">
    <citation type="submission" date="2017-10" db="EMBL/GenBank/DDBJ databases">
        <title>A novel species of cold-tolerant Malassezia isolated from bats.</title>
        <authorList>
            <person name="Lorch J.M."/>
            <person name="Palmer J.M."/>
            <person name="Vanderwolf K.J."/>
            <person name="Schmidt K.Z."/>
            <person name="Verant M.L."/>
            <person name="Weller T.J."/>
            <person name="Blehert D.S."/>
        </authorList>
    </citation>
    <scope>NUCLEOTIDE SEQUENCE [LARGE SCALE GENOMIC DNA]</scope>
    <source>
        <strain evidence="6 7">NWHC:44797-103</strain>
    </source>
</reference>
<comment type="similarity">
    <text evidence="1">Belongs to the NSRP1 family.</text>
</comment>
<gene>
    <name evidence="6" type="ORF">MVES_001250</name>
</gene>
<feature type="compositionally biased region" description="Basic and acidic residues" evidence="4">
    <location>
        <begin position="257"/>
        <end position="269"/>
    </location>
</feature>
<evidence type="ECO:0000256" key="3">
    <source>
        <dbReference type="SAM" id="Coils"/>
    </source>
</evidence>
<keyword evidence="2 3" id="KW-0175">Coiled coil</keyword>
<protein>
    <recommendedName>
        <fullName evidence="5">Nuclear speckle splicing regulatory protein 1 N-terminal domain-containing protein</fullName>
    </recommendedName>
</protein>
<accession>A0A2N1JDV6</accession>
<evidence type="ECO:0000313" key="6">
    <source>
        <dbReference type="EMBL" id="PKI84716.1"/>
    </source>
</evidence>
<dbReference type="InterPro" id="IPR018612">
    <property type="entry name" value="NSRP1_N"/>
</dbReference>
<dbReference type="EMBL" id="KZ454988">
    <property type="protein sequence ID" value="PKI84716.1"/>
    <property type="molecule type" value="Genomic_DNA"/>
</dbReference>
<feature type="region of interest" description="Disordered" evidence="4">
    <location>
        <begin position="243"/>
        <end position="270"/>
    </location>
</feature>